<proteinExistence type="predicted"/>
<dbReference type="EMBL" id="VSSQ01000053">
    <property type="protein sequence ID" value="MPL70436.1"/>
    <property type="molecule type" value="Genomic_DNA"/>
</dbReference>
<comment type="caution">
    <text evidence="3">The sequence shown here is derived from an EMBL/GenBank/DDBJ whole genome shotgun (WGS) entry which is preliminary data.</text>
</comment>
<evidence type="ECO:0000313" key="3">
    <source>
        <dbReference type="EMBL" id="MPL70436.1"/>
    </source>
</evidence>
<evidence type="ECO:0000256" key="2">
    <source>
        <dbReference type="SAM" id="MobiDB-lite"/>
    </source>
</evidence>
<evidence type="ECO:0008006" key="4">
    <source>
        <dbReference type="Google" id="ProtNLM"/>
    </source>
</evidence>
<accession>A0A644TTX1</accession>
<feature type="region of interest" description="Disordered" evidence="2">
    <location>
        <begin position="136"/>
        <end position="167"/>
    </location>
</feature>
<sequence>MISLEELSKLDEAGAMELLLAYTTDIKRHDKDIEALEKDRRLWNSRVKLAEERSLAELAQGARAQLSRIEASLSGLVAARDELKLDVFRIREALPAIKARRRSIDPDLLQAELSMLVGEEQGLPAAKLEDEFKALEEKAEDQDPLEKLKRKMGLGDSSDPKPGKGRS</sequence>
<organism evidence="3">
    <name type="scientific">bioreactor metagenome</name>
    <dbReference type="NCBI Taxonomy" id="1076179"/>
    <lineage>
        <taxon>unclassified sequences</taxon>
        <taxon>metagenomes</taxon>
        <taxon>ecological metagenomes</taxon>
    </lineage>
</organism>
<gene>
    <name evidence="3" type="ORF">SDC9_16192</name>
</gene>
<feature type="compositionally biased region" description="Basic and acidic residues" evidence="2">
    <location>
        <begin position="158"/>
        <end position="167"/>
    </location>
</feature>
<feature type="coiled-coil region" evidence="1">
    <location>
        <begin position="19"/>
        <end position="53"/>
    </location>
</feature>
<evidence type="ECO:0000256" key="1">
    <source>
        <dbReference type="SAM" id="Coils"/>
    </source>
</evidence>
<dbReference type="AlphaFoldDB" id="A0A644TTX1"/>
<name>A0A644TTX1_9ZZZZ</name>
<protein>
    <recommendedName>
        <fullName evidence="4">Phage shock protein A</fullName>
    </recommendedName>
</protein>
<reference evidence="3" key="1">
    <citation type="submission" date="2019-08" db="EMBL/GenBank/DDBJ databases">
        <authorList>
            <person name="Kucharzyk K."/>
            <person name="Murdoch R.W."/>
            <person name="Higgins S."/>
            <person name="Loffler F."/>
        </authorList>
    </citation>
    <scope>NUCLEOTIDE SEQUENCE</scope>
</reference>
<keyword evidence="1" id="KW-0175">Coiled coil</keyword>